<dbReference type="InterPro" id="IPR050822">
    <property type="entry name" value="Cerebellin_Synaptic_Org"/>
</dbReference>
<keyword evidence="4" id="KW-0175">Coiled coil</keyword>
<dbReference type="Proteomes" id="UP000472265">
    <property type="component" value="Chromosome 10"/>
</dbReference>
<evidence type="ECO:0000256" key="5">
    <source>
        <dbReference type="SAM" id="SignalP"/>
    </source>
</evidence>
<evidence type="ECO:0000259" key="6">
    <source>
        <dbReference type="PROSITE" id="PS50871"/>
    </source>
</evidence>
<dbReference type="SMART" id="SM00110">
    <property type="entry name" value="C1Q"/>
    <property type="match status" value="1"/>
</dbReference>
<evidence type="ECO:0000313" key="7">
    <source>
        <dbReference type="Ensembl" id="ENSSAUP00010050329.1"/>
    </source>
</evidence>
<dbReference type="Gene3D" id="2.60.120.40">
    <property type="match status" value="1"/>
</dbReference>
<dbReference type="Ensembl" id="ENSSAUT00010052936.1">
    <property type="protein sequence ID" value="ENSSAUP00010050329.1"/>
    <property type="gene ID" value="ENSSAUG00010020964.1"/>
</dbReference>
<feature type="chain" id="PRO_5025445851" evidence="5">
    <location>
        <begin position="23"/>
        <end position="442"/>
    </location>
</feature>
<dbReference type="Gene3D" id="6.10.140.920">
    <property type="match status" value="1"/>
</dbReference>
<dbReference type="InterPro" id="IPR008983">
    <property type="entry name" value="Tumour_necrosis_fac-like_dom"/>
</dbReference>
<evidence type="ECO:0000256" key="1">
    <source>
        <dbReference type="ARBA" id="ARBA00004613"/>
    </source>
</evidence>
<dbReference type="GO" id="GO:0005576">
    <property type="term" value="C:extracellular region"/>
    <property type="evidence" value="ECO:0007669"/>
    <property type="project" value="UniProtKB-SubCell"/>
</dbReference>
<dbReference type="OrthoDB" id="6154955at2759"/>
<keyword evidence="8" id="KW-1185">Reference proteome</keyword>
<organism evidence="7 8">
    <name type="scientific">Sparus aurata</name>
    <name type="common">Gilthead sea bream</name>
    <dbReference type="NCBI Taxonomy" id="8175"/>
    <lineage>
        <taxon>Eukaryota</taxon>
        <taxon>Metazoa</taxon>
        <taxon>Chordata</taxon>
        <taxon>Craniata</taxon>
        <taxon>Vertebrata</taxon>
        <taxon>Euteleostomi</taxon>
        <taxon>Actinopterygii</taxon>
        <taxon>Neopterygii</taxon>
        <taxon>Teleostei</taxon>
        <taxon>Neoteleostei</taxon>
        <taxon>Acanthomorphata</taxon>
        <taxon>Eupercaria</taxon>
        <taxon>Spariformes</taxon>
        <taxon>Sparidae</taxon>
        <taxon>Sparus</taxon>
    </lineage>
</organism>
<proteinExistence type="predicted"/>
<keyword evidence="3 5" id="KW-0732">Signal</keyword>
<feature type="domain" description="C1q" evidence="6">
    <location>
        <begin position="307"/>
        <end position="442"/>
    </location>
</feature>
<dbReference type="Pfam" id="PF00386">
    <property type="entry name" value="C1q"/>
    <property type="match status" value="1"/>
</dbReference>
<reference evidence="7" key="1">
    <citation type="submission" date="2021-04" db="EMBL/GenBank/DDBJ databases">
        <authorList>
            <consortium name="Wellcome Sanger Institute Data Sharing"/>
        </authorList>
    </citation>
    <scope>NUCLEOTIDE SEQUENCE [LARGE SCALE GENOMIC DNA]</scope>
</reference>
<evidence type="ECO:0000256" key="2">
    <source>
        <dbReference type="ARBA" id="ARBA00022525"/>
    </source>
</evidence>
<dbReference type="InParanoid" id="A0A671XGU5"/>
<feature type="coiled-coil region" evidence="4">
    <location>
        <begin position="107"/>
        <end position="276"/>
    </location>
</feature>
<comment type="subcellular location">
    <subcellularLocation>
        <location evidence="1">Secreted</location>
    </subcellularLocation>
</comment>
<gene>
    <name evidence="7" type="primary">LOC115589559</name>
</gene>
<sequence>MLSVKMVAKTVFLLALLGVASSKLPHHRTCDPEPRRDRPTLCSNYKNILYLDDHQAKTEKKQRTLEQRISALEGKTKKITRLETLVTDLSSALSDVERMKTQTETEFQNTKTQLKKHKVDIASLKSEVRDLVKHRERVGGNFSEIERKLDATEKQLRDKTAKLENLETETEGAFNDTQRLLSLYKNELSNLTMTAQKLEVKVEARLNSTKTELAAKLKKVQNKNEAFSTKLNEQRAKVDEFKEETDRKLRSIDTQLKTQKTTVDKQKADIDSLKSNTAGIKTRLGSAEGKLAEQNTLKKALNRLTADAHAKVAFSATILKSDDVFTGPGSSHRKTLIFNRVLTNIGKAYNSKTGIFTAPRKGVYHFSFMTFGYSTYTSGAILVKNGHYQVSTWEFKGPDSSDTTSNTVILELNVGECVSIILWQGGKVHSSVFSGFLVFPTS</sequence>
<keyword evidence="2" id="KW-0964">Secreted</keyword>
<dbReference type="InterPro" id="IPR001073">
    <property type="entry name" value="C1q_dom"/>
</dbReference>
<evidence type="ECO:0000256" key="3">
    <source>
        <dbReference type="ARBA" id="ARBA00022729"/>
    </source>
</evidence>
<reference evidence="7" key="2">
    <citation type="submission" date="2025-08" db="UniProtKB">
        <authorList>
            <consortium name="Ensembl"/>
        </authorList>
    </citation>
    <scope>IDENTIFICATION</scope>
</reference>
<dbReference type="AlphaFoldDB" id="A0A671XGU5"/>
<name>A0A671XGU5_SPAAU</name>
<evidence type="ECO:0000313" key="8">
    <source>
        <dbReference type="Proteomes" id="UP000472265"/>
    </source>
</evidence>
<dbReference type="PROSITE" id="PS50871">
    <property type="entry name" value="C1Q"/>
    <property type="match status" value="1"/>
</dbReference>
<feature type="signal peptide" evidence="5">
    <location>
        <begin position="1"/>
        <end position="22"/>
    </location>
</feature>
<accession>A0A671XGU5</accession>
<dbReference type="OMA" id="QVSTWEF"/>
<dbReference type="GeneID" id="115589559"/>
<dbReference type="PRINTS" id="PR00007">
    <property type="entry name" value="COMPLEMNTC1Q"/>
</dbReference>
<dbReference type="PANTHER" id="PTHR22923">
    <property type="entry name" value="CEREBELLIN-RELATED"/>
    <property type="match status" value="1"/>
</dbReference>
<dbReference type="GeneTree" id="ENSGT00950000183116"/>
<reference evidence="7" key="3">
    <citation type="submission" date="2025-09" db="UniProtKB">
        <authorList>
            <consortium name="Ensembl"/>
        </authorList>
    </citation>
    <scope>IDENTIFICATION</scope>
</reference>
<protein>
    <submittedName>
        <fullName evidence="7">Myosin-11-like</fullName>
    </submittedName>
</protein>
<dbReference type="PANTHER" id="PTHR22923:SF102">
    <property type="entry name" value="CEREBELLIN 13-RELATED"/>
    <property type="match status" value="1"/>
</dbReference>
<dbReference type="RefSeq" id="XP_030286375.1">
    <property type="nucleotide sequence ID" value="XM_030430515.1"/>
</dbReference>
<evidence type="ECO:0000256" key="4">
    <source>
        <dbReference type="SAM" id="Coils"/>
    </source>
</evidence>
<dbReference type="SUPFAM" id="SSF49842">
    <property type="entry name" value="TNF-like"/>
    <property type="match status" value="1"/>
</dbReference>